<name>A0ABV4MII7_9VIBR</name>
<dbReference type="EMBL" id="JBGOOS010000014">
    <property type="protein sequence ID" value="MEZ8209387.1"/>
    <property type="molecule type" value="Genomic_DNA"/>
</dbReference>
<reference evidence="1 2" key="1">
    <citation type="submission" date="2024-06" db="EMBL/GenBank/DDBJ databases">
        <authorList>
            <person name="Steensen K."/>
            <person name="Seneca J."/>
            <person name="Bartlau N."/>
            <person name="Yu A.X."/>
            <person name="Polz M.F."/>
        </authorList>
    </citation>
    <scope>NUCLEOTIDE SEQUENCE [LARGE SCALE GENOMIC DNA]</scope>
    <source>
        <strain evidence="1 2">1F146</strain>
    </source>
</reference>
<dbReference type="Gene3D" id="3.40.50.300">
    <property type="entry name" value="P-loop containing nucleotide triphosphate hydrolases"/>
    <property type="match status" value="1"/>
</dbReference>
<protein>
    <recommendedName>
        <fullName evidence="3">Thymidylate kinase</fullName>
    </recommendedName>
</protein>
<organism evidence="1 2">
    <name type="scientific">Vibrio bivalvicida</name>
    <dbReference type="NCBI Taxonomy" id="1276888"/>
    <lineage>
        <taxon>Bacteria</taxon>
        <taxon>Pseudomonadati</taxon>
        <taxon>Pseudomonadota</taxon>
        <taxon>Gammaproteobacteria</taxon>
        <taxon>Vibrionales</taxon>
        <taxon>Vibrionaceae</taxon>
        <taxon>Vibrio</taxon>
        <taxon>Vibrio oreintalis group</taxon>
    </lineage>
</organism>
<evidence type="ECO:0000313" key="2">
    <source>
        <dbReference type="Proteomes" id="UP001569151"/>
    </source>
</evidence>
<accession>A0ABV4MII7</accession>
<sequence length="169" mass="19514">MEVKIIAIDGFDGTGKTSICKKIESELGIKYIKPFEKTGEIIKWLHLRGDKKTASIVGKQSMLLELSKHDDGIYVCDRNWLSMLVFTGVDIRVDDIKYLDFLTISEEGRIVDVLRKRGEKIDIDNIVQFVPMYSRVADDNQILKINTTNRTIDESFELIKERIIEFIKK</sequence>
<evidence type="ECO:0000313" key="1">
    <source>
        <dbReference type="EMBL" id="MEZ8209387.1"/>
    </source>
</evidence>
<keyword evidence="2" id="KW-1185">Reference proteome</keyword>
<dbReference type="RefSeq" id="WP_371719056.1">
    <property type="nucleotide sequence ID" value="NZ_JBGOOF010000016.1"/>
</dbReference>
<dbReference type="Proteomes" id="UP001569151">
    <property type="component" value="Unassembled WGS sequence"/>
</dbReference>
<dbReference type="SUPFAM" id="SSF52540">
    <property type="entry name" value="P-loop containing nucleoside triphosphate hydrolases"/>
    <property type="match status" value="1"/>
</dbReference>
<proteinExistence type="predicted"/>
<dbReference type="InterPro" id="IPR027417">
    <property type="entry name" value="P-loop_NTPase"/>
</dbReference>
<evidence type="ECO:0008006" key="3">
    <source>
        <dbReference type="Google" id="ProtNLM"/>
    </source>
</evidence>
<gene>
    <name evidence="1" type="ORF">ACED39_11410</name>
</gene>
<comment type="caution">
    <text evidence="1">The sequence shown here is derived from an EMBL/GenBank/DDBJ whole genome shotgun (WGS) entry which is preliminary data.</text>
</comment>